<dbReference type="Proteomes" id="UP000632828">
    <property type="component" value="Unassembled WGS sequence"/>
</dbReference>
<evidence type="ECO:0000313" key="2">
    <source>
        <dbReference type="Proteomes" id="UP000632828"/>
    </source>
</evidence>
<name>A0A8J6QJJ5_9BACT</name>
<sequence>MFIQHKQLTFLSAPATKVISLQSSPSAIQLAFSGFSPQPCRAYLLQLAGGGKALVIVAFYLLESRRTIFFVPEKGEVPQTQVSKIYEDGNEFIESMGFILMESDFHLLPPVDKQKYWEKLPITQPPEASVSKPRSVLPNKNEEDLQLLREKSLASLGRYLASL</sequence>
<dbReference type="EMBL" id="JACWUN010000001">
    <property type="protein sequence ID" value="MBD1399199.1"/>
    <property type="molecule type" value="Genomic_DNA"/>
</dbReference>
<protein>
    <submittedName>
        <fullName evidence="1">Uncharacterized protein</fullName>
    </submittedName>
</protein>
<dbReference type="AlphaFoldDB" id="A0A8J6QJJ5"/>
<comment type="caution">
    <text evidence="1">The sequence shown here is derived from an EMBL/GenBank/DDBJ whole genome shotgun (WGS) entry which is preliminary data.</text>
</comment>
<gene>
    <name evidence="1" type="ORF">ICT70_00770</name>
</gene>
<evidence type="ECO:0000313" key="1">
    <source>
        <dbReference type="EMBL" id="MBD1399199.1"/>
    </source>
</evidence>
<accession>A0A8J6QJJ5</accession>
<dbReference type="RefSeq" id="WP_191153472.1">
    <property type="nucleotide sequence ID" value="NZ_JACWUN010000001.1"/>
</dbReference>
<proteinExistence type="predicted"/>
<reference evidence="1" key="1">
    <citation type="submission" date="2020-09" db="EMBL/GenBank/DDBJ databases">
        <title>Pelobacter alkaliphilus sp. nov., a novel anaerobic arsenate-reducing bacterium from terrestrial mud volcano.</title>
        <authorList>
            <person name="Khomyakova M.A."/>
            <person name="Merkel A.Y."/>
            <person name="Slobodkin A.I."/>
        </authorList>
    </citation>
    <scope>NUCLEOTIDE SEQUENCE</scope>
    <source>
        <strain evidence="1">M08fum</strain>
    </source>
</reference>
<organism evidence="1 2">
    <name type="scientific">Pelovirga terrestris</name>
    <dbReference type="NCBI Taxonomy" id="2771352"/>
    <lineage>
        <taxon>Bacteria</taxon>
        <taxon>Pseudomonadati</taxon>
        <taxon>Thermodesulfobacteriota</taxon>
        <taxon>Desulfuromonadia</taxon>
        <taxon>Geobacterales</taxon>
        <taxon>Geobacteraceae</taxon>
        <taxon>Pelovirga</taxon>
    </lineage>
</organism>
<keyword evidence="2" id="KW-1185">Reference proteome</keyword>